<keyword evidence="1" id="KW-0028">Amino-acid biosynthesis</keyword>
<organism evidence="5 6">
    <name type="scientific">Eremothecium sinecaudum</name>
    <dbReference type="NCBI Taxonomy" id="45286"/>
    <lineage>
        <taxon>Eukaryota</taxon>
        <taxon>Fungi</taxon>
        <taxon>Dikarya</taxon>
        <taxon>Ascomycota</taxon>
        <taxon>Saccharomycotina</taxon>
        <taxon>Saccharomycetes</taxon>
        <taxon>Saccharomycetales</taxon>
        <taxon>Saccharomycetaceae</taxon>
        <taxon>Eremothecium</taxon>
    </lineage>
</organism>
<evidence type="ECO:0000256" key="1">
    <source>
        <dbReference type="ARBA" id="ARBA00022605"/>
    </source>
</evidence>
<dbReference type="Gene3D" id="3.40.50.620">
    <property type="entry name" value="HUPs"/>
    <property type="match status" value="1"/>
</dbReference>
<sequence length="511" mass="57999">MCGILLHFNPNTENLEDEYVEVFEPQLIGTSTISSSNKSTIVHRLIPNITQRGPNFLSLRSKKEYGITWVSSVLSLRKPFTKQSVEANSRYIIQYNGELYGDEIVDNDTKYITSLLQQNTVEDVVRGLSGEFAYSIFDQQSRLLYFGRDPIGKRSLSYKLDHDTGELYVSSVSGRIEGFENCVAGVIYTFDTSKLILSKETKIREADYMVSAAVEDISSIDKYADRLYEQLVCAVRQRLTTIEPVQDVQDNHVAVLFSGGLDCTTIAAIICEQSRDHSNYVVELLNVAFENPRTGMQPCEAPDRLLAVKSAKTLQELYPEVNIKLVKIDVPYDDYLQYRDTVIDMIFPKDTEMDLSIAIAFYFASRGQGYLEDRGERFPYQRNALVLFSGLGADELYGGYHKLANKSNEELVIELSRQINNIHDRNLNRDDKVIACHGVEARYPFLDQDVVDLSTQLPINYKINKMVLRNIASRRLQLSEISCEPKRAIQFGAKSAKMTKDGNKHGTDRLK</sequence>
<dbReference type="GO" id="GO:0006529">
    <property type="term" value="P:asparagine biosynthetic process"/>
    <property type="evidence" value="ECO:0007669"/>
    <property type="project" value="UniProtKB-KW"/>
</dbReference>
<dbReference type="AlphaFoldDB" id="A0A109UZM3"/>
<dbReference type="PANTHER" id="PTHR45937:SF1">
    <property type="entry name" value="ASPARAGINE SYNTHETASE DOMAIN-CONTAINING PROTEIN 1"/>
    <property type="match status" value="1"/>
</dbReference>
<accession>A0A109UZM3</accession>
<dbReference type="STRING" id="45286.A0A109UZM3"/>
<evidence type="ECO:0000259" key="4">
    <source>
        <dbReference type="PROSITE" id="PS51278"/>
    </source>
</evidence>
<dbReference type="OrthoDB" id="10252281at2759"/>
<dbReference type="EMBL" id="CP014245">
    <property type="protein sequence ID" value="AMD21511.1"/>
    <property type="molecule type" value="Genomic_DNA"/>
</dbReference>
<dbReference type="CDD" id="cd01991">
    <property type="entry name" value="Asn_synthase_B_C"/>
    <property type="match status" value="1"/>
</dbReference>
<dbReference type="InterPro" id="IPR029055">
    <property type="entry name" value="Ntn_hydrolases_N"/>
</dbReference>
<dbReference type="SUPFAM" id="SSF52402">
    <property type="entry name" value="Adenine nucleotide alpha hydrolases-like"/>
    <property type="match status" value="1"/>
</dbReference>
<feature type="domain" description="Glutamine amidotransferase type-2" evidence="4">
    <location>
        <begin position="2"/>
        <end position="201"/>
    </location>
</feature>
<gene>
    <name evidence="5" type="ORF">AW171_hschr53463</name>
</gene>
<evidence type="ECO:0000313" key="5">
    <source>
        <dbReference type="EMBL" id="AMD21511.1"/>
    </source>
</evidence>
<dbReference type="GeneID" id="28724801"/>
<dbReference type="InterPro" id="IPR017932">
    <property type="entry name" value="GATase_2_dom"/>
</dbReference>
<dbReference type="Pfam" id="PF13537">
    <property type="entry name" value="GATase_7"/>
    <property type="match status" value="1"/>
</dbReference>
<dbReference type="Gene3D" id="3.60.20.10">
    <property type="entry name" value="Glutamine Phosphoribosylpyrophosphate, subunit 1, domain 1"/>
    <property type="match status" value="1"/>
</dbReference>
<dbReference type="GO" id="GO:0004066">
    <property type="term" value="F:asparagine synthase (glutamine-hydrolyzing) activity"/>
    <property type="evidence" value="ECO:0007669"/>
    <property type="project" value="InterPro"/>
</dbReference>
<dbReference type="PANTHER" id="PTHR45937">
    <property type="entry name" value="ASPARAGINE SYNTHETASE DOMAIN-CONTAINING PROTEIN 1"/>
    <property type="match status" value="1"/>
</dbReference>
<dbReference type="InterPro" id="IPR001962">
    <property type="entry name" value="Asn_synthase"/>
</dbReference>
<reference evidence="5 6" key="1">
    <citation type="submission" date="2016-01" db="EMBL/GenBank/DDBJ databases">
        <title>Genome sequence of the yeast Holleya sinecauda.</title>
        <authorList>
            <person name="Dietrich F.S."/>
        </authorList>
    </citation>
    <scope>NUCLEOTIDE SEQUENCE [LARGE SCALE GENOMIC DNA]</scope>
    <source>
        <strain evidence="5 6">ATCC 58844</strain>
    </source>
</reference>
<name>A0A109UZM3_9SACH</name>
<dbReference type="Pfam" id="PF00733">
    <property type="entry name" value="Asn_synthase"/>
    <property type="match status" value="2"/>
</dbReference>
<proteinExistence type="predicted"/>
<dbReference type="PROSITE" id="PS51278">
    <property type="entry name" value="GATASE_TYPE_2"/>
    <property type="match status" value="1"/>
</dbReference>
<dbReference type="RefSeq" id="XP_017988507.1">
    <property type="nucleotide sequence ID" value="XM_018133018.1"/>
</dbReference>
<dbReference type="InterPro" id="IPR051857">
    <property type="entry name" value="Asn_synthetase_domain"/>
</dbReference>
<dbReference type="SUPFAM" id="SSF56235">
    <property type="entry name" value="N-terminal nucleophile aminohydrolases (Ntn hydrolases)"/>
    <property type="match status" value="1"/>
</dbReference>
<dbReference type="InterPro" id="IPR014729">
    <property type="entry name" value="Rossmann-like_a/b/a_fold"/>
</dbReference>
<keyword evidence="3" id="KW-0315">Glutamine amidotransferase</keyword>
<evidence type="ECO:0000256" key="3">
    <source>
        <dbReference type="ARBA" id="ARBA00022962"/>
    </source>
</evidence>
<protein>
    <submittedName>
        <fullName evidence="5">HER233Cp</fullName>
    </submittedName>
</protein>
<keyword evidence="6" id="KW-1185">Reference proteome</keyword>
<evidence type="ECO:0000313" key="6">
    <source>
        <dbReference type="Proteomes" id="UP000243052"/>
    </source>
</evidence>
<evidence type="ECO:0000256" key="2">
    <source>
        <dbReference type="ARBA" id="ARBA00022888"/>
    </source>
</evidence>
<keyword evidence="2" id="KW-0061">Asparagine biosynthesis</keyword>
<dbReference type="Proteomes" id="UP000243052">
    <property type="component" value="Chromosome v"/>
</dbReference>